<dbReference type="Pfam" id="PF10360">
    <property type="entry name" value="DUF2433"/>
    <property type="match status" value="1"/>
</dbReference>
<dbReference type="InterPro" id="IPR029052">
    <property type="entry name" value="Metallo-depent_PP-like"/>
</dbReference>
<dbReference type="OMA" id="HIVQFSP"/>
<feature type="compositionally biased region" description="Polar residues" evidence="1">
    <location>
        <begin position="18"/>
        <end position="31"/>
    </location>
</feature>
<protein>
    <submittedName>
        <fullName evidence="3">Fungal protein</fullName>
    </submittedName>
</protein>
<feature type="domain" description="DUF2433" evidence="2">
    <location>
        <begin position="291"/>
        <end position="408"/>
    </location>
</feature>
<dbReference type="InterPro" id="IPR052743">
    <property type="entry name" value="Glutaminase_GtaA"/>
</dbReference>
<dbReference type="RefSeq" id="XP_013017533.1">
    <property type="nucleotide sequence ID" value="XM_013162079.1"/>
</dbReference>
<feature type="compositionally biased region" description="Basic residues" evidence="1">
    <location>
        <begin position="681"/>
        <end position="690"/>
    </location>
</feature>
<gene>
    <name evidence="3" type="ORF">SOCG_03591</name>
</gene>
<dbReference type="SUPFAM" id="SSF56300">
    <property type="entry name" value="Metallo-dependent phosphatases"/>
    <property type="match status" value="1"/>
</dbReference>
<feature type="region of interest" description="Disordered" evidence="1">
    <location>
        <begin position="1"/>
        <end position="31"/>
    </location>
</feature>
<name>S9Q2P7_SCHOY</name>
<dbReference type="AlphaFoldDB" id="S9Q2P7"/>
<sequence length="722" mass="80520">MSLDTAKSDLSTEAPVMGNQQNIDQTAPNSISFTESNDSKNVLVLNNGSRLLCIADVRGELSLINKLAEETRADCVIHTGDFGFFERSSLPNISERTLRHIVQFSPLIKRLPRSKSFDHYPSNPISELKNSIASHPDCLLSELPYFLSQERKFIVPVYTVWGASEDVHVLEKFASGEYSIPNLNIIDELHSHLLQIGDLKIRLLGLGGPYVPFKLFDNGEGKGTIAGAQGTTWTTVLQMGELIETAKSCLDREETRIFITHHPIGREGVFCQLATILQADLTLSAGLHFRYGASYNEFSVNPNPEHYLQKLSAGRAQFMEVWETVKSEVERMVTPDQQHLVNNVTRLVSRMPDATNSYAMNNMLPGTALKNLWNFNLLDASFGWNVLVVENGHVQVESKSFGFNLGYRRSAARRNDNYNRVTEGGSTGESYYRPQKSEIQSRPSLAAEVEGAGKQNAEPVTEGSKATVESEEPMQKEEAYPDQAPKETVYEEDESLAASKSPNDTKDIEKGLADTTVSSAPAEESTIDESNEAGKISEEQNAPSVDARQPPKGDYQRNMDRGFRPNYGERQERFGFHIAPCNTEEEARSFFTDGADQLITAVQIRTSTNRNRNLTPNTNVTPTNYAYVHFENQDAVNKVADKIKTPEGVRAKVLRDDYYRQNRGWYRGGRTEGHYSGMRTNRGRGGRGRYPRMQQHPRPVQSAGAGASMAPNYSTEQSPADH</sequence>
<dbReference type="OrthoDB" id="3918848at2759"/>
<dbReference type="InterPro" id="IPR018829">
    <property type="entry name" value="DUF2433"/>
</dbReference>
<feature type="compositionally biased region" description="Basic and acidic residues" evidence="1">
    <location>
        <begin position="503"/>
        <end position="512"/>
    </location>
</feature>
<feature type="compositionally biased region" description="Polar residues" evidence="1">
    <location>
        <begin position="711"/>
        <end position="722"/>
    </location>
</feature>
<feature type="region of interest" description="Disordered" evidence="1">
    <location>
        <begin position="416"/>
        <end position="564"/>
    </location>
</feature>
<feature type="compositionally biased region" description="Basic and acidic residues" evidence="1">
    <location>
        <begin position="549"/>
        <end position="564"/>
    </location>
</feature>
<evidence type="ECO:0000259" key="2">
    <source>
        <dbReference type="Pfam" id="PF10360"/>
    </source>
</evidence>
<dbReference type="PANTHER" id="PTHR31987:SF11">
    <property type="entry name" value="DUF2433 DOMAIN-CONTAINING PROTEIN"/>
    <property type="match status" value="1"/>
</dbReference>
<accession>S9Q2P7</accession>
<dbReference type="HOGENOM" id="CLU_016583_1_0_1"/>
<reference evidence="3 4" key="1">
    <citation type="journal article" date="2011" name="Science">
        <title>Comparative functional genomics of the fission yeasts.</title>
        <authorList>
            <person name="Rhind N."/>
            <person name="Chen Z."/>
            <person name="Yassour M."/>
            <person name="Thompson D.A."/>
            <person name="Haas B.J."/>
            <person name="Habib N."/>
            <person name="Wapinski I."/>
            <person name="Roy S."/>
            <person name="Lin M.F."/>
            <person name="Heiman D.I."/>
            <person name="Young S.K."/>
            <person name="Furuya K."/>
            <person name="Guo Y."/>
            <person name="Pidoux A."/>
            <person name="Chen H.M."/>
            <person name="Robbertse B."/>
            <person name="Goldberg J.M."/>
            <person name="Aoki K."/>
            <person name="Bayne E.H."/>
            <person name="Berlin A.M."/>
            <person name="Desjardins C.A."/>
            <person name="Dobbs E."/>
            <person name="Dukaj L."/>
            <person name="Fan L."/>
            <person name="FitzGerald M.G."/>
            <person name="French C."/>
            <person name="Gujja S."/>
            <person name="Hansen K."/>
            <person name="Keifenheim D."/>
            <person name="Levin J.Z."/>
            <person name="Mosher R.A."/>
            <person name="Mueller C.A."/>
            <person name="Pfiffner J."/>
            <person name="Priest M."/>
            <person name="Russ C."/>
            <person name="Smialowska A."/>
            <person name="Swoboda P."/>
            <person name="Sykes S.M."/>
            <person name="Vaughn M."/>
            <person name="Vengrova S."/>
            <person name="Yoder R."/>
            <person name="Zeng Q."/>
            <person name="Allshire R."/>
            <person name="Baulcombe D."/>
            <person name="Birren B.W."/>
            <person name="Brown W."/>
            <person name="Ekwall K."/>
            <person name="Kellis M."/>
            <person name="Leatherwood J."/>
            <person name="Levin H."/>
            <person name="Margalit H."/>
            <person name="Martienssen R."/>
            <person name="Nieduszynski C.A."/>
            <person name="Spatafora J.W."/>
            <person name="Friedman N."/>
            <person name="Dalgaard J.Z."/>
            <person name="Baumann P."/>
            <person name="Niki H."/>
            <person name="Regev A."/>
            <person name="Nusbaum C."/>
        </authorList>
    </citation>
    <scope>NUCLEOTIDE SEQUENCE [LARGE SCALE GENOMIC DNA]</scope>
    <source>
        <strain evidence="4">yFS286</strain>
    </source>
</reference>
<organism evidence="3 4">
    <name type="scientific">Schizosaccharomyces octosporus (strain yFS286)</name>
    <name type="common">Fission yeast</name>
    <name type="synonym">Octosporomyces octosporus</name>
    <dbReference type="NCBI Taxonomy" id="483514"/>
    <lineage>
        <taxon>Eukaryota</taxon>
        <taxon>Fungi</taxon>
        <taxon>Dikarya</taxon>
        <taxon>Ascomycota</taxon>
        <taxon>Taphrinomycotina</taxon>
        <taxon>Schizosaccharomycetes</taxon>
        <taxon>Schizosaccharomycetales</taxon>
        <taxon>Schizosaccharomycetaceae</taxon>
        <taxon>Schizosaccharomyces</taxon>
    </lineage>
</organism>
<evidence type="ECO:0000313" key="3">
    <source>
        <dbReference type="EMBL" id="EPX74382.1"/>
    </source>
</evidence>
<dbReference type="GeneID" id="25032563"/>
<feature type="region of interest" description="Disordered" evidence="1">
    <location>
        <begin position="666"/>
        <end position="722"/>
    </location>
</feature>
<evidence type="ECO:0000256" key="1">
    <source>
        <dbReference type="SAM" id="MobiDB-lite"/>
    </source>
</evidence>
<dbReference type="VEuPathDB" id="FungiDB:SOCG_03591"/>
<dbReference type="PANTHER" id="PTHR31987">
    <property type="entry name" value="GLUTAMINASE A-RELATED"/>
    <property type="match status" value="1"/>
</dbReference>
<dbReference type="eggNOG" id="ENOG502QSJS">
    <property type="taxonomic scope" value="Eukaryota"/>
</dbReference>
<feature type="compositionally biased region" description="Basic and acidic residues" evidence="1">
    <location>
        <begin position="473"/>
        <end position="489"/>
    </location>
</feature>
<evidence type="ECO:0000313" key="4">
    <source>
        <dbReference type="Proteomes" id="UP000016088"/>
    </source>
</evidence>
<proteinExistence type="predicted"/>
<dbReference type="EMBL" id="KE503206">
    <property type="protein sequence ID" value="EPX74382.1"/>
    <property type="molecule type" value="Genomic_DNA"/>
</dbReference>
<dbReference type="Proteomes" id="UP000016088">
    <property type="component" value="Unassembled WGS sequence"/>
</dbReference>
<keyword evidence="4" id="KW-1185">Reference proteome</keyword>